<evidence type="ECO:0000256" key="4">
    <source>
        <dbReference type="ARBA" id="ARBA00033420"/>
    </source>
</evidence>
<proteinExistence type="inferred from homology"/>
<dbReference type="GO" id="GO:0005737">
    <property type="term" value="C:cytoplasm"/>
    <property type="evidence" value="ECO:0007669"/>
    <property type="project" value="TreeGrafter"/>
</dbReference>
<dbReference type="GO" id="GO:0047127">
    <property type="term" value="F:thiomorpholine-carboxylate dehydrogenase activity"/>
    <property type="evidence" value="ECO:0007669"/>
    <property type="project" value="UniProtKB-EC"/>
</dbReference>
<dbReference type="InterPro" id="IPR003462">
    <property type="entry name" value="ODC_Mu_crystall"/>
</dbReference>
<dbReference type="InterPro" id="IPR036291">
    <property type="entry name" value="NAD(P)-bd_dom_sf"/>
</dbReference>
<comment type="catalytic activity">
    <reaction evidence="8">
        <text>(3R)-1,4-thiomorpholine-3-carboxylate + NAD(+) = 3,4-dehydrothiomorpholine-3-carboxylate + NADH + 2 H(+)</text>
        <dbReference type="Rhea" id="RHEA:12504"/>
        <dbReference type="ChEBI" id="CHEBI:15378"/>
        <dbReference type="ChEBI" id="CHEBI:57540"/>
        <dbReference type="ChEBI" id="CHEBI:57945"/>
        <dbReference type="ChEBI" id="CHEBI:58517"/>
        <dbReference type="ChEBI" id="CHEBI:176873"/>
        <dbReference type="EC" id="1.5.1.25"/>
    </reaction>
    <physiologicalReaction direction="right-to-left" evidence="8">
        <dbReference type="Rhea" id="RHEA:12506"/>
    </physiologicalReaction>
</comment>
<dbReference type="EMBL" id="GFDL01007274">
    <property type="protein sequence ID" value="JAV27771.1"/>
    <property type="molecule type" value="Transcribed_RNA"/>
</dbReference>
<dbReference type="Pfam" id="PF02423">
    <property type="entry name" value="OCD_Mu_crystall"/>
    <property type="match status" value="1"/>
</dbReference>
<evidence type="ECO:0000256" key="11">
    <source>
        <dbReference type="ARBA" id="ARBA00093250"/>
    </source>
</evidence>
<evidence type="ECO:0000256" key="14">
    <source>
        <dbReference type="ARBA" id="ARBA00093273"/>
    </source>
</evidence>
<dbReference type="PANTHER" id="PTHR13812">
    <property type="entry name" value="KETIMINE REDUCTASE MU-CRYSTALLIN"/>
    <property type="match status" value="1"/>
</dbReference>
<dbReference type="AlphaFoldDB" id="A0A1Q3FJH3"/>
<evidence type="ECO:0000256" key="8">
    <source>
        <dbReference type="ARBA" id="ARBA00093226"/>
    </source>
</evidence>
<comment type="subunit">
    <text evidence="15">Homodimer. Binds the thyroid hormone triiodothyronine (T3); T3 binding inhibits enzymatic activity.</text>
</comment>
<evidence type="ECO:0000256" key="1">
    <source>
        <dbReference type="ARBA" id="ARBA00008903"/>
    </source>
</evidence>
<dbReference type="GO" id="GO:0050241">
    <property type="term" value="F:pyrroline-2-carboxylate reductase activity"/>
    <property type="evidence" value="ECO:0007669"/>
    <property type="project" value="UniProtKB-EC"/>
</dbReference>
<dbReference type="EC" id="1.5.1.25" evidence="2"/>
<comment type="catalytic activity">
    <reaction evidence="6">
        <text>Delta(2)-thiazoline-2-carboxylate + NADPH + 2 H(+) = L-thiazolidine-2-carboxylate + NADP(+)</text>
        <dbReference type="Rhea" id="RHEA:68072"/>
        <dbReference type="ChEBI" id="CHEBI:15378"/>
        <dbReference type="ChEBI" id="CHEBI:57783"/>
        <dbReference type="ChEBI" id="CHEBI:58349"/>
        <dbReference type="ChEBI" id="CHEBI:176895"/>
        <dbReference type="ChEBI" id="CHEBI:176896"/>
    </reaction>
    <physiologicalReaction direction="left-to-right" evidence="6">
        <dbReference type="Rhea" id="RHEA:68073"/>
    </physiologicalReaction>
</comment>
<evidence type="ECO:0000256" key="9">
    <source>
        <dbReference type="ARBA" id="ARBA00093227"/>
    </source>
</evidence>
<dbReference type="Gene3D" id="3.40.50.720">
    <property type="entry name" value="NAD(P)-binding Rossmann-like Domain"/>
    <property type="match status" value="1"/>
</dbReference>
<evidence type="ECO:0000256" key="3">
    <source>
        <dbReference type="ARBA" id="ARBA00015173"/>
    </source>
</evidence>
<comment type="catalytic activity">
    <reaction evidence="11">
        <text>(S)-cystathionine ketimine + NADH + 2 H(+) = (3R,5S)-2,3,5,6,7-pentahydro-1,4-thiazepine-3,5-dicarboxylate + NAD(+)</text>
        <dbReference type="Rhea" id="RHEA:68032"/>
        <dbReference type="ChEBI" id="CHEBI:15378"/>
        <dbReference type="ChEBI" id="CHEBI:57540"/>
        <dbReference type="ChEBI" id="CHEBI:57945"/>
        <dbReference type="ChEBI" id="CHEBI:176808"/>
        <dbReference type="ChEBI" id="CHEBI:176810"/>
    </reaction>
    <physiologicalReaction direction="left-to-right" evidence="11">
        <dbReference type="Rhea" id="RHEA:68033"/>
    </physiologicalReaction>
</comment>
<evidence type="ECO:0000256" key="12">
    <source>
        <dbReference type="ARBA" id="ARBA00093263"/>
    </source>
</evidence>
<evidence type="ECO:0000256" key="10">
    <source>
        <dbReference type="ARBA" id="ARBA00093248"/>
    </source>
</evidence>
<accession>A0A1Q3FJH3</accession>
<evidence type="ECO:0000256" key="2">
    <source>
        <dbReference type="ARBA" id="ARBA00012883"/>
    </source>
</evidence>
<reference evidence="18" key="1">
    <citation type="submission" date="2017-01" db="EMBL/GenBank/DDBJ databases">
        <title>A deep insight into the sialotranscriptome of adult male and female Cluex tarsalis mosquitoes.</title>
        <authorList>
            <person name="Ribeiro J.M."/>
            <person name="Moreira F."/>
            <person name="Bernard K.A."/>
            <person name="Calvo E."/>
        </authorList>
    </citation>
    <scope>NUCLEOTIDE SEQUENCE</scope>
    <source>
        <strain evidence="18">Kern County</strain>
        <tissue evidence="18">Salivary glands</tissue>
    </source>
</reference>
<dbReference type="InterPro" id="IPR023401">
    <property type="entry name" value="ODC_N"/>
</dbReference>
<evidence type="ECO:0000313" key="18">
    <source>
        <dbReference type="EMBL" id="JAV27771.1"/>
    </source>
</evidence>
<comment type="catalytic activity">
    <reaction evidence="14">
        <text>L-pipecolate + NADP(+) = Delta(1)-piperideine-2-carboxylate + NADPH + H(+)</text>
        <dbReference type="Rhea" id="RHEA:12524"/>
        <dbReference type="ChEBI" id="CHEBI:15378"/>
        <dbReference type="ChEBI" id="CHEBI:57783"/>
        <dbReference type="ChEBI" id="CHEBI:58349"/>
        <dbReference type="ChEBI" id="CHEBI:61185"/>
        <dbReference type="ChEBI" id="CHEBI:77631"/>
        <dbReference type="EC" id="1.5.1.1"/>
    </reaction>
    <physiologicalReaction direction="right-to-left" evidence="14">
        <dbReference type="Rhea" id="RHEA:12526"/>
    </physiologicalReaction>
</comment>
<comment type="catalytic activity">
    <reaction evidence="5">
        <text>L-pipecolate + NAD(+) = Delta(1)-piperideine-2-carboxylate + NADH + H(+)</text>
        <dbReference type="Rhea" id="RHEA:30807"/>
        <dbReference type="ChEBI" id="CHEBI:15378"/>
        <dbReference type="ChEBI" id="CHEBI:57540"/>
        <dbReference type="ChEBI" id="CHEBI:57945"/>
        <dbReference type="ChEBI" id="CHEBI:61185"/>
        <dbReference type="ChEBI" id="CHEBI:77631"/>
        <dbReference type="EC" id="1.5.1.1"/>
    </reaction>
    <physiologicalReaction direction="right-to-left" evidence="5">
        <dbReference type="Rhea" id="RHEA:30809"/>
    </physiologicalReaction>
</comment>
<evidence type="ECO:0000256" key="7">
    <source>
        <dbReference type="ARBA" id="ARBA00093203"/>
    </source>
</evidence>
<comment type="catalytic activity">
    <reaction evidence="9">
        <text>(S)-cystathionine ketimine + NADPH + 2 H(+) = (3R,5S)-2,3,5,6,7-pentahydro-1,4-thiazepine-3,5-dicarboxylate + NADP(+)</text>
        <dbReference type="Rhea" id="RHEA:68036"/>
        <dbReference type="ChEBI" id="CHEBI:15378"/>
        <dbReference type="ChEBI" id="CHEBI:57783"/>
        <dbReference type="ChEBI" id="CHEBI:58349"/>
        <dbReference type="ChEBI" id="CHEBI:176808"/>
        <dbReference type="ChEBI" id="CHEBI:176810"/>
    </reaction>
    <physiologicalReaction direction="left-to-right" evidence="9">
        <dbReference type="Rhea" id="RHEA:68037"/>
    </physiologicalReaction>
</comment>
<dbReference type="PANTHER" id="PTHR13812:SF19">
    <property type="entry name" value="KETIMINE REDUCTASE MU-CRYSTALLIN"/>
    <property type="match status" value="1"/>
</dbReference>
<dbReference type="PIRSF" id="PIRSF001439">
    <property type="entry name" value="CryM"/>
    <property type="match status" value="1"/>
</dbReference>
<dbReference type="GO" id="GO:0042562">
    <property type="term" value="F:hormone binding"/>
    <property type="evidence" value="ECO:0007669"/>
    <property type="project" value="TreeGrafter"/>
</dbReference>
<comment type="catalytic activity">
    <reaction evidence="12">
        <text>(3R)-1,4-thiomorpholine-3-carboxylate + NADP(+) = 3,4-dehydrothiomorpholine-3-carboxylate + NADPH + 2 H(+)</text>
        <dbReference type="Rhea" id="RHEA:12500"/>
        <dbReference type="ChEBI" id="CHEBI:15378"/>
        <dbReference type="ChEBI" id="CHEBI:57783"/>
        <dbReference type="ChEBI" id="CHEBI:58349"/>
        <dbReference type="ChEBI" id="CHEBI:58517"/>
        <dbReference type="ChEBI" id="CHEBI:176873"/>
        <dbReference type="EC" id="1.5.1.25"/>
    </reaction>
    <physiologicalReaction direction="right-to-left" evidence="12">
        <dbReference type="Rhea" id="RHEA:12502"/>
    </physiologicalReaction>
</comment>
<comment type="catalytic activity">
    <reaction evidence="7">
        <text>L-proline + NADP(+) = 1-pyrroline-2-carboxylate + NADPH + H(+)</text>
        <dbReference type="Rhea" id="RHEA:20317"/>
        <dbReference type="ChEBI" id="CHEBI:15378"/>
        <dbReference type="ChEBI" id="CHEBI:39785"/>
        <dbReference type="ChEBI" id="CHEBI:57783"/>
        <dbReference type="ChEBI" id="CHEBI:58349"/>
        <dbReference type="ChEBI" id="CHEBI:60039"/>
        <dbReference type="EC" id="1.5.1.1"/>
    </reaction>
    <physiologicalReaction direction="right-to-left" evidence="7">
        <dbReference type="Rhea" id="RHEA:20319"/>
    </physiologicalReaction>
</comment>
<evidence type="ECO:0000256" key="15">
    <source>
        <dbReference type="ARBA" id="ARBA00093567"/>
    </source>
</evidence>
<organism evidence="18">
    <name type="scientific">Culex tarsalis</name>
    <name type="common">Encephalitis mosquito</name>
    <dbReference type="NCBI Taxonomy" id="7177"/>
    <lineage>
        <taxon>Eukaryota</taxon>
        <taxon>Metazoa</taxon>
        <taxon>Ecdysozoa</taxon>
        <taxon>Arthropoda</taxon>
        <taxon>Hexapoda</taxon>
        <taxon>Insecta</taxon>
        <taxon>Pterygota</taxon>
        <taxon>Neoptera</taxon>
        <taxon>Endopterygota</taxon>
        <taxon>Diptera</taxon>
        <taxon>Nematocera</taxon>
        <taxon>Culicoidea</taxon>
        <taxon>Culicidae</taxon>
        <taxon>Culicinae</taxon>
        <taxon>Culicini</taxon>
        <taxon>Culex</taxon>
        <taxon>Culex</taxon>
    </lineage>
</organism>
<evidence type="ECO:0000256" key="17">
    <source>
        <dbReference type="ARBA" id="ARBA00093650"/>
    </source>
</evidence>
<evidence type="ECO:0000256" key="13">
    <source>
        <dbReference type="ARBA" id="ARBA00093264"/>
    </source>
</evidence>
<sequence length="348" mass="37873">MASPKLVHLVESEIIELTDWTEVNHVLEQAFVSVSNNNKISAHPYSSQPARSFVQVGDAGVMLCMPAFLGNISLPSESSSSTANRTSSLACKLITSFKANRTQNPPLPDIMGNIFLFDETTGQLQATLEANYLTGLRTAAASIVATEQVFLPRIADKSKLVLGIIGAGVQGEFHAMGFMKTHKFVQVKLWNRTKARSEQLKTKLDQLAPNSCNPNVNITVHDTAEECCANCDIIVTATNSSVPLVHKSFLKENVHINAIGAGRHHHSELAQDIYDECNVFIDYWNGAKAELANLKSTIVGEVGEVLLKQKAVPSVGITVFQSLGMAVEDAAIGKLFYSKYLKKMNKGQ</sequence>
<evidence type="ECO:0000256" key="5">
    <source>
        <dbReference type="ARBA" id="ARBA00093190"/>
    </source>
</evidence>
<protein>
    <recommendedName>
        <fullName evidence="3">Ketimine reductase mu-crystallin</fullName>
        <ecNumber evidence="16">1.5.1.1</ecNumber>
        <ecNumber evidence="2">1.5.1.25</ecNumber>
    </recommendedName>
    <alternativeName>
        <fullName evidence="17">1-piperideine-2-carboxylate/1-pyrroline-2-carboxylate reductase</fullName>
    </alternativeName>
    <alternativeName>
        <fullName evidence="4">NADP-regulated thyroid-hormone-binding protein</fullName>
    </alternativeName>
</protein>
<dbReference type="Gene3D" id="3.30.1780.10">
    <property type="entry name" value="ornithine cyclodeaminase, domain 1"/>
    <property type="match status" value="1"/>
</dbReference>
<name>A0A1Q3FJH3_CULTA</name>
<dbReference type="EC" id="1.5.1.1" evidence="16"/>
<comment type="catalytic activity">
    <reaction evidence="13">
        <text>L-proline + NAD(+) = 1-pyrroline-2-carboxylate + NADH + H(+)</text>
        <dbReference type="Rhea" id="RHEA:20321"/>
        <dbReference type="ChEBI" id="CHEBI:15378"/>
        <dbReference type="ChEBI" id="CHEBI:39785"/>
        <dbReference type="ChEBI" id="CHEBI:57540"/>
        <dbReference type="ChEBI" id="CHEBI:57945"/>
        <dbReference type="ChEBI" id="CHEBI:60039"/>
        <dbReference type="EC" id="1.5.1.1"/>
    </reaction>
    <physiologicalReaction direction="right-to-left" evidence="13">
        <dbReference type="Rhea" id="RHEA:20323"/>
    </physiologicalReaction>
</comment>
<evidence type="ECO:0000256" key="6">
    <source>
        <dbReference type="ARBA" id="ARBA00093197"/>
    </source>
</evidence>
<dbReference type="SUPFAM" id="SSF51735">
    <property type="entry name" value="NAD(P)-binding Rossmann-fold domains"/>
    <property type="match status" value="1"/>
</dbReference>
<comment type="similarity">
    <text evidence="1">Belongs to the ornithine cyclodeaminase/mu-crystallin family.</text>
</comment>
<comment type="catalytic activity">
    <reaction evidence="10">
        <text>(R)-lanthionine ketimine + NADPH + 2 H(+) = (3R,5R)-1,4-thiomorpholine-3,5-dicarboxylate + NADP(+)</text>
        <dbReference type="Rhea" id="RHEA:68040"/>
        <dbReference type="ChEBI" id="CHEBI:15378"/>
        <dbReference type="ChEBI" id="CHEBI:57783"/>
        <dbReference type="ChEBI" id="CHEBI:58349"/>
        <dbReference type="ChEBI" id="CHEBI:176891"/>
        <dbReference type="ChEBI" id="CHEBI:176892"/>
    </reaction>
    <physiologicalReaction direction="left-to-right" evidence="10">
        <dbReference type="Rhea" id="RHEA:68041"/>
    </physiologicalReaction>
</comment>
<evidence type="ECO:0000256" key="16">
    <source>
        <dbReference type="ARBA" id="ARBA00093598"/>
    </source>
</evidence>